<evidence type="ECO:0000256" key="1">
    <source>
        <dbReference type="SAM" id="MobiDB-lite"/>
    </source>
</evidence>
<organism evidence="2">
    <name type="scientific">Penicillium chrysogenum</name>
    <name type="common">Penicillium notatum</name>
    <dbReference type="NCBI Taxonomy" id="5076"/>
    <lineage>
        <taxon>Eukaryota</taxon>
        <taxon>Fungi</taxon>
        <taxon>Dikarya</taxon>
        <taxon>Ascomycota</taxon>
        <taxon>Pezizomycotina</taxon>
        <taxon>Eurotiomycetes</taxon>
        <taxon>Eurotiomycetidae</taxon>
        <taxon>Eurotiales</taxon>
        <taxon>Aspergillaceae</taxon>
        <taxon>Penicillium</taxon>
        <taxon>Penicillium chrysogenum species complex</taxon>
    </lineage>
</organism>
<protein>
    <submittedName>
        <fullName evidence="2">Uncharacterized protein</fullName>
    </submittedName>
</protein>
<feature type="compositionally biased region" description="Polar residues" evidence="1">
    <location>
        <begin position="1"/>
        <end position="13"/>
    </location>
</feature>
<proteinExistence type="predicted"/>
<dbReference type="AlphaFoldDB" id="A0A162C180"/>
<name>A0A162C180_PENCH</name>
<dbReference type="Proteomes" id="UP000076449">
    <property type="component" value="Chromosome III"/>
</dbReference>
<dbReference type="EMBL" id="CM002800">
    <property type="protein sequence ID" value="KZN85053.1"/>
    <property type="molecule type" value="Genomic_DNA"/>
</dbReference>
<accession>A0A162C180</accession>
<evidence type="ECO:0000313" key="2">
    <source>
        <dbReference type="EMBL" id="KZN85053.1"/>
    </source>
</evidence>
<feature type="region of interest" description="Disordered" evidence="1">
    <location>
        <begin position="1"/>
        <end position="61"/>
    </location>
</feature>
<sequence>MGADSTFNRQTTAVPEGGASAQPTPANNVGGGEGWGDRLWLGGKHGGSGHAKATNPRSTMGDFLALDDQKTRGQSKFVQRQNLVDNNVAPMNAQGEPTCATEDHSFMRRKAGDPDTYPGWGAFKSFFGIAQSVVEDNVVQMSTYYIVTCHL</sequence>
<reference evidence="2" key="1">
    <citation type="journal article" date="2014" name="Genome Announc.">
        <title>Complete sequencing and chromosome-scale genome assembly of the industrial progenitor strain P2niaD18 from the penicillin producer Penicillium chrysogenum.</title>
        <authorList>
            <person name="Specht T."/>
            <person name="Dahlmann T.A."/>
            <person name="Zadra I."/>
            <person name="Kurnsteiner H."/>
            <person name="Kuck U."/>
        </authorList>
    </citation>
    <scope>NUCLEOTIDE SEQUENCE [LARGE SCALE GENOMIC DNA]</scope>
    <source>
        <strain evidence="2">P2niaD18</strain>
    </source>
</reference>
<gene>
    <name evidence="2" type="ORF">EN45_092250</name>
</gene>